<dbReference type="EMBL" id="BROQ01000865">
    <property type="protein sequence ID" value="GKZ28124.1"/>
    <property type="molecule type" value="Genomic_DNA"/>
</dbReference>
<sequence>MLKNKVQNWYDELPRRLRVCDNMIYPACNAEDDEDDDDWGYNFTATGSSGSNPQRDHSA</sequence>
<protein>
    <submittedName>
        <fullName evidence="2">Uncharacterized protein</fullName>
    </submittedName>
</protein>
<dbReference type="Proteomes" id="UP001143548">
    <property type="component" value="Unassembled WGS sequence"/>
</dbReference>
<name>A0A9W5Z2G1_9EURO</name>
<evidence type="ECO:0000256" key="1">
    <source>
        <dbReference type="SAM" id="MobiDB-lite"/>
    </source>
</evidence>
<feature type="region of interest" description="Disordered" evidence="1">
    <location>
        <begin position="30"/>
        <end position="59"/>
    </location>
</feature>
<evidence type="ECO:0000313" key="2">
    <source>
        <dbReference type="EMBL" id="GKZ28124.1"/>
    </source>
</evidence>
<dbReference type="AlphaFoldDB" id="A0A9W5Z2G1"/>
<proteinExistence type="predicted"/>
<feature type="non-terminal residue" evidence="2">
    <location>
        <position position="59"/>
    </location>
</feature>
<feature type="compositionally biased region" description="Polar residues" evidence="1">
    <location>
        <begin position="43"/>
        <end position="53"/>
    </location>
</feature>
<accession>A0A9W5Z2G1</accession>
<gene>
    <name evidence="2" type="ORF">AbraCBS73388_011273</name>
</gene>
<comment type="caution">
    <text evidence="2">The sequence shown here is derived from an EMBL/GenBank/DDBJ whole genome shotgun (WGS) entry which is preliminary data.</text>
</comment>
<reference evidence="2" key="1">
    <citation type="submission" date="2022-07" db="EMBL/GenBank/DDBJ databases">
        <title>Taxonomy of Aspergillus series Nigri: significant species reduction supported by multi-species coalescent approaches.</title>
        <authorList>
            <person name="Bian C."/>
            <person name="Kusuya Y."/>
            <person name="Sklenar F."/>
            <person name="D'hooge E."/>
            <person name="Yaguchi T."/>
            <person name="Takahashi H."/>
            <person name="Hubka V."/>
        </authorList>
    </citation>
    <scope>NUCLEOTIDE SEQUENCE</scope>
    <source>
        <strain evidence="2">CBS 733.88</strain>
    </source>
</reference>
<organism evidence="2 3">
    <name type="scientific">Aspergillus brasiliensis</name>
    <dbReference type="NCBI Taxonomy" id="319629"/>
    <lineage>
        <taxon>Eukaryota</taxon>
        <taxon>Fungi</taxon>
        <taxon>Dikarya</taxon>
        <taxon>Ascomycota</taxon>
        <taxon>Pezizomycotina</taxon>
        <taxon>Eurotiomycetes</taxon>
        <taxon>Eurotiomycetidae</taxon>
        <taxon>Eurotiales</taxon>
        <taxon>Aspergillaceae</taxon>
        <taxon>Aspergillus</taxon>
        <taxon>Aspergillus subgen. Circumdati</taxon>
    </lineage>
</organism>
<evidence type="ECO:0000313" key="3">
    <source>
        <dbReference type="Proteomes" id="UP001143548"/>
    </source>
</evidence>
<feature type="compositionally biased region" description="Acidic residues" evidence="1">
    <location>
        <begin position="30"/>
        <end position="39"/>
    </location>
</feature>